<accession>A0A0W7YUV6</accession>
<evidence type="ECO:0000313" key="2">
    <source>
        <dbReference type="Proteomes" id="UP000053300"/>
    </source>
</evidence>
<proteinExistence type="predicted"/>
<organism evidence="1 2">
    <name type="scientific">Comamonas kerstersii</name>
    <dbReference type="NCBI Taxonomy" id="225992"/>
    <lineage>
        <taxon>Bacteria</taxon>
        <taxon>Pseudomonadati</taxon>
        <taxon>Pseudomonadota</taxon>
        <taxon>Betaproteobacteria</taxon>
        <taxon>Burkholderiales</taxon>
        <taxon>Comamonadaceae</taxon>
        <taxon>Comamonas</taxon>
    </lineage>
</organism>
<dbReference type="AlphaFoldDB" id="A0A0W7YUV6"/>
<dbReference type="Proteomes" id="UP000053300">
    <property type="component" value="Unassembled WGS sequence"/>
</dbReference>
<protein>
    <submittedName>
        <fullName evidence="1">Uncharacterized protein</fullName>
    </submittedName>
</protein>
<dbReference type="EMBL" id="LPXH01000038">
    <property type="protein sequence ID" value="KUF38817.1"/>
    <property type="molecule type" value="Genomic_DNA"/>
</dbReference>
<comment type="caution">
    <text evidence="1">The sequence shown here is derived from an EMBL/GenBank/DDBJ whole genome shotgun (WGS) entry which is preliminary data.</text>
</comment>
<keyword evidence="2" id="KW-1185">Reference proteome</keyword>
<name>A0A0W7YUV6_9BURK</name>
<evidence type="ECO:0000313" key="1">
    <source>
        <dbReference type="EMBL" id="KUF38817.1"/>
    </source>
</evidence>
<sequence>MERLVVMTQRGFFFAVHRKILFMKCIRRMVITITVVTQRGIRQGWHLALKLPMRQHGTIFCSGSLM</sequence>
<reference evidence="1 2" key="1">
    <citation type="submission" date="2015-12" db="EMBL/GenBank/DDBJ databases">
        <title>Complete genome sequence of a multi-drug resistant strain Acidovorax sp. 12322-1.</title>
        <authorList>
            <person name="Ming D."/>
            <person name="Wang M."/>
            <person name="Hu S."/>
            <person name="Zhou Y."/>
            <person name="Jiang T."/>
        </authorList>
    </citation>
    <scope>NUCLEOTIDE SEQUENCE [LARGE SCALE GENOMIC DNA]</scope>
    <source>
        <strain evidence="1 2">12322-1</strain>
    </source>
</reference>
<gene>
    <name evidence="1" type="ORF">AS359_07975</name>
</gene>